<evidence type="ECO:0000256" key="7">
    <source>
        <dbReference type="SAM" id="Phobius"/>
    </source>
</evidence>
<feature type="transmembrane region" description="Helical" evidence="7">
    <location>
        <begin position="318"/>
        <end position="335"/>
    </location>
</feature>
<gene>
    <name evidence="8" type="ORF">AW171_hschr42211</name>
</gene>
<dbReference type="InterPro" id="IPR014844">
    <property type="entry name" value="PalH"/>
</dbReference>
<dbReference type="GO" id="GO:0005886">
    <property type="term" value="C:plasma membrane"/>
    <property type="evidence" value="ECO:0007669"/>
    <property type="project" value="TreeGrafter"/>
</dbReference>
<dbReference type="STRING" id="45286.A0A0X8HRV5"/>
<keyword evidence="4 7" id="KW-0472">Membrane</keyword>
<reference evidence="8 9" key="1">
    <citation type="submission" date="2016-01" db="EMBL/GenBank/DDBJ databases">
        <title>Genome sequence of the yeast Holleya sinecauda.</title>
        <authorList>
            <person name="Dietrich F.S."/>
        </authorList>
    </citation>
    <scope>NUCLEOTIDE SEQUENCE [LARGE SCALE GENOMIC DNA]</scope>
    <source>
        <strain evidence="8 9">ATCC 58844</strain>
    </source>
</reference>
<comment type="similarity">
    <text evidence="5">Belongs to the palH/RIM21 family.</text>
</comment>
<dbReference type="GO" id="GO:0071467">
    <property type="term" value="P:cellular response to pH"/>
    <property type="evidence" value="ECO:0007669"/>
    <property type="project" value="TreeGrafter"/>
</dbReference>
<name>A0A0X8HRV5_9SACH</name>
<dbReference type="GeneID" id="28723565"/>
<dbReference type="Proteomes" id="UP000243052">
    <property type="component" value="Chromosome iv"/>
</dbReference>
<feature type="transmembrane region" description="Helical" evidence="7">
    <location>
        <begin position="177"/>
        <end position="197"/>
    </location>
</feature>
<feature type="transmembrane region" description="Helical" evidence="7">
    <location>
        <begin position="97"/>
        <end position="118"/>
    </location>
</feature>
<evidence type="ECO:0000256" key="3">
    <source>
        <dbReference type="ARBA" id="ARBA00022989"/>
    </source>
</evidence>
<evidence type="ECO:0000256" key="2">
    <source>
        <dbReference type="ARBA" id="ARBA00022692"/>
    </source>
</evidence>
<dbReference type="RefSeq" id="XP_017987320.1">
    <property type="nucleotide sequence ID" value="XM_018132102.1"/>
</dbReference>
<dbReference type="PANTHER" id="PTHR35779">
    <property type="entry name" value="PH-RESPONSE REGULATOR PROTEIN PALH/RIM21"/>
    <property type="match status" value="1"/>
</dbReference>
<feature type="transmembrane region" description="Helical" evidence="7">
    <location>
        <begin position="252"/>
        <end position="273"/>
    </location>
</feature>
<feature type="transmembrane region" description="Helical" evidence="7">
    <location>
        <begin position="209"/>
        <end position="232"/>
    </location>
</feature>
<keyword evidence="9" id="KW-1185">Reference proteome</keyword>
<evidence type="ECO:0000256" key="5">
    <source>
        <dbReference type="ARBA" id="ARBA00038109"/>
    </source>
</evidence>
<dbReference type="OrthoDB" id="5393256at2759"/>
<evidence type="ECO:0000313" key="9">
    <source>
        <dbReference type="Proteomes" id="UP000243052"/>
    </source>
</evidence>
<comment type="subcellular location">
    <subcellularLocation>
        <location evidence="1">Membrane</location>
        <topology evidence="1">Multi-pass membrane protein</topology>
    </subcellularLocation>
</comment>
<feature type="transmembrane region" description="Helical" evidence="7">
    <location>
        <begin position="285"/>
        <end position="312"/>
    </location>
</feature>
<dbReference type="PANTHER" id="PTHR35779:SF1">
    <property type="entry name" value="PH-RESPONSE REGULATOR PROTEIN PALH_RIM21"/>
    <property type="match status" value="1"/>
</dbReference>
<keyword evidence="2 7" id="KW-0812">Transmembrane</keyword>
<sequence>MVFLIEWRVPYEKIAYETRKTLQLGEGVLVSDILPNGFMKVDAMDFSAYNDAGDPAYSSFVRYADSAAWLPEIWEDWKRYTQVHHNARPFRRGVFMMLQYLTSSLAVILFLTVVGFLSTSNRAVHGVSRLLRFASLLASIKSIVLTAEVLRRLHQHYVSEGIIPFNTVMSVLWKYKIFAVLDVLTVFAFQLCQVQIVMRFYDRVKEKRFISVCGVILSLISQILWIIPICVINRGQSPKQMDHGSVNVLSPFVFLIRVALAGSYASLLGLQIFTKRQFCFQGLQMILLTLLTVCVVLFQPVLFFFDLVRVWFDNSNEIFSTVWYMCSTVIVWEWYDRVDVLEAKLQTQSIMGRPIYEDEEHFYYYVKYALRAQFTKTNSNSNYSRLGRSNSPGGFIDDSVITGQDLSTSHPMEYDQNSVIVLKTRRDVWDRIRAIRDGVTYYTDRVFVKSLGNWSLNWKHESEEDRSKNRVIKRLGLDQSNDTYLYRTKDVDFDNLNQS</sequence>
<feature type="transmembrane region" description="Helical" evidence="7">
    <location>
        <begin position="130"/>
        <end position="150"/>
    </location>
</feature>
<evidence type="ECO:0000256" key="1">
    <source>
        <dbReference type="ARBA" id="ARBA00004141"/>
    </source>
</evidence>
<keyword evidence="3 7" id="KW-1133">Transmembrane helix</keyword>
<dbReference type="AlphaFoldDB" id="A0A0X8HRV5"/>
<evidence type="ECO:0000313" key="8">
    <source>
        <dbReference type="EMBL" id="AMD20324.1"/>
    </source>
</evidence>
<protein>
    <recommendedName>
        <fullName evidence="6">pH-response regulator protein palH/RIM21</fullName>
    </recommendedName>
</protein>
<proteinExistence type="inferred from homology"/>
<dbReference type="Pfam" id="PF08733">
    <property type="entry name" value="PalH"/>
    <property type="match status" value="1"/>
</dbReference>
<organism evidence="8 9">
    <name type="scientific">Eremothecium sinecaudum</name>
    <dbReference type="NCBI Taxonomy" id="45286"/>
    <lineage>
        <taxon>Eukaryota</taxon>
        <taxon>Fungi</taxon>
        <taxon>Dikarya</taxon>
        <taxon>Ascomycota</taxon>
        <taxon>Saccharomycotina</taxon>
        <taxon>Saccharomycetes</taxon>
        <taxon>Saccharomycetales</taxon>
        <taxon>Saccharomycetaceae</taxon>
        <taxon>Eremothecium</taxon>
    </lineage>
</organism>
<dbReference type="EMBL" id="CP014244">
    <property type="protein sequence ID" value="AMD20324.1"/>
    <property type="molecule type" value="Genomic_DNA"/>
</dbReference>
<evidence type="ECO:0000256" key="4">
    <source>
        <dbReference type="ARBA" id="ARBA00023136"/>
    </source>
</evidence>
<accession>A0A0X8HRV5</accession>
<evidence type="ECO:0000256" key="6">
    <source>
        <dbReference type="ARBA" id="ARBA00040155"/>
    </source>
</evidence>